<proteinExistence type="predicted"/>
<name>A0ACB8QUQ4_9AGAM</name>
<comment type="caution">
    <text evidence="1">The sequence shown here is derived from an EMBL/GenBank/DDBJ whole genome shotgun (WGS) entry which is preliminary data.</text>
</comment>
<sequence length="339" mass="38393">MYHFYVDQWQAVPPLEPEDLSGQTVLVVGANIGLGFEAAKSFARMSPGRLVLACRSVKKGEDAAKRIREETGYGNIACYAVDLSVFSSVIAFAEEFEKGEGRLDILVYNAGVAWRKYQGTADGYETCIQVNDLSSILLCVLLLPVVIKTSEATVEKEYRPRMTFVTSETHFWVRPTPEELSSPNMLEKINDPAYCSLPSVMACRYWYSKLINVLFTRELAKRLPPSKAIVNCVNPGLCRSSLGRNIDNISLRLRLWMRFWSRTAEAGGREIVWAAIGGRHRERELHGKYISDMEVREEGDFAVSRQGYAMQEKIWNESIEALSRVSPRFKEIAETYFSN</sequence>
<dbReference type="Proteomes" id="UP000814128">
    <property type="component" value="Unassembled WGS sequence"/>
</dbReference>
<gene>
    <name evidence="1" type="ORF">K488DRAFT_43614</name>
</gene>
<accession>A0ACB8QUQ4</accession>
<evidence type="ECO:0000313" key="2">
    <source>
        <dbReference type="Proteomes" id="UP000814128"/>
    </source>
</evidence>
<reference evidence="1" key="1">
    <citation type="submission" date="2021-02" db="EMBL/GenBank/DDBJ databases">
        <authorList>
            <consortium name="DOE Joint Genome Institute"/>
            <person name="Ahrendt S."/>
            <person name="Looney B.P."/>
            <person name="Miyauchi S."/>
            <person name="Morin E."/>
            <person name="Drula E."/>
            <person name="Courty P.E."/>
            <person name="Chicoki N."/>
            <person name="Fauchery L."/>
            <person name="Kohler A."/>
            <person name="Kuo A."/>
            <person name="Labutti K."/>
            <person name="Pangilinan J."/>
            <person name="Lipzen A."/>
            <person name="Riley R."/>
            <person name="Andreopoulos W."/>
            <person name="He G."/>
            <person name="Johnson J."/>
            <person name="Barry K.W."/>
            <person name="Grigoriev I.V."/>
            <person name="Nagy L."/>
            <person name="Hibbett D."/>
            <person name="Henrissat B."/>
            <person name="Matheny P.B."/>
            <person name="Labbe J."/>
            <person name="Martin F."/>
        </authorList>
    </citation>
    <scope>NUCLEOTIDE SEQUENCE</scope>
    <source>
        <strain evidence="1">EC-137</strain>
    </source>
</reference>
<reference evidence="1" key="2">
    <citation type="journal article" date="2022" name="New Phytol.">
        <title>Evolutionary transition to the ectomycorrhizal habit in the genomes of a hyperdiverse lineage of mushroom-forming fungi.</title>
        <authorList>
            <person name="Looney B."/>
            <person name="Miyauchi S."/>
            <person name="Morin E."/>
            <person name="Drula E."/>
            <person name="Courty P.E."/>
            <person name="Kohler A."/>
            <person name="Kuo A."/>
            <person name="LaButti K."/>
            <person name="Pangilinan J."/>
            <person name="Lipzen A."/>
            <person name="Riley R."/>
            <person name="Andreopoulos W."/>
            <person name="He G."/>
            <person name="Johnson J."/>
            <person name="Nolan M."/>
            <person name="Tritt A."/>
            <person name="Barry K.W."/>
            <person name="Grigoriev I.V."/>
            <person name="Nagy L.G."/>
            <person name="Hibbett D."/>
            <person name="Henrissat B."/>
            <person name="Matheny P.B."/>
            <person name="Labbe J."/>
            <person name="Martin F.M."/>
        </authorList>
    </citation>
    <scope>NUCLEOTIDE SEQUENCE</scope>
    <source>
        <strain evidence="1">EC-137</strain>
    </source>
</reference>
<protein>
    <submittedName>
        <fullName evidence="1">Short-chain dehydrogenase</fullName>
    </submittedName>
</protein>
<dbReference type="EMBL" id="MU273487">
    <property type="protein sequence ID" value="KAI0035280.1"/>
    <property type="molecule type" value="Genomic_DNA"/>
</dbReference>
<keyword evidence="2" id="KW-1185">Reference proteome</keyword>
<evidence type="ECO:0000313" key="1">
    <source>
        <dbReference type="EMBL" id="KAI0035280.1"/>
    </source>
</evidence>
<organism evidence="1 2">
    <name type="scientific">Vararia minispora EC-137</name>
    <dbReference type="NCBI Taxonomy" id="1314806"/>
    <lineage>
        <taxon>Eukaryota</taxon>
        <taxon>Fungi</taxon>
        <taxon>Dikarya</taxon>
        <taxon>Basidiomycota</taxon>
        <taxon>Agaricomycotina</taxon>
        <taxon>Agaricomycetes</taxon>
        <taxon>Russulales</taxon>
        <taxon>Lachnocladiaceae</taxon>
        <taxon>Vararia</taxon>
    </lineage>
</organism>